<proteinExistence type="predicted"/>
<accession>A0A1M5CGQ8</accession>
<reference evidence="1 2" key="1">
    <citation type="submission" date="2016-11" db="EMBL/GenBank/DDBJ databases">
        <authorList>
            <person name="Jaros S."/>
            <person name="Januszkiewicz K."/>
            <person name="Wedrychowicz H."/>
        </authorList>
    </citation>
    <scope>NUCLEOTIDE SEQUENCE [LARGE SCALE GENOMIC DNA]</scope>
    <source>
        <strain evidence="1 2">DSM 18119</strain>
    </source>
</reference>
<dbReference type="RefSeq" id="WP_072836081.1">
    <property type="nucleotide sequence ID" value="NZ_FQUU01000012.1"/>
</dbReference>
<dbReference type="STRING" id="1121884.SAMN02745131_02936"/>
<dbReference type="OrthoDB" id="643174at2"/>
<sequence>MKRLSLVLISTLIGYGVFAQVSLKDITGLLELNRNKLETHLQKKGFKRSFLPDNNAIGYSQSKFDKKDSIDIYRNFEILNHVDNPGLLYSTSCKEEWLSFMNDMKMAGFHFIESKDTCKTMLYQKEEWLMSCSRKMVDTSWMYIIQANKKLIPDARNIGYAEDLLTLDAHEYLVAAFGKSNVKTDSFMFSQSLGSKCSVIFPNTSHQAIFIWKDQENLRDISFIIIGEQLHNESNNNINTVMLSRWRSSQGVYCGMSLKEVQNLNKQPISFYNWRTESAGLLAPRNKGEINFSRIMPVFNCMNCSFLYVDQSRDIIGSDYALDENQKVYVASYVVLPEKEEVEKTWQTSMK</sequence>
<organism evidence="1 2">
    <name type="scientific">Flavisolibacter ginsengisoli DSM 18119</name>
    <dbReference type="NCBI Taxonomy" id="1121884"/>
    <lineage>
        <taxon>Bacteria</taxon>
        <taxon>Pseudomonadati</taxon>
        <taxon>Bacteroidota</taxon>
        <taxon>Chitinophagia</taxon>
        <taxon>Chitinophagales</taxon>
        <taxon>Chitinophagaceae</taxon>
        <taxon>Flavisolibacter</taxon>
    </lineage>
</organism>
<gene>
    <name evidence="1" type="ORF">SAMN02745131_02936</name>
</gene>
<evidence type="ECO:0000313" key="2">
    <source>
        <dbReference type="Proteomes" id="UP000184048"/>
    </source>
</evidence>
<keyword evidence="2" id="KW-1185">Reference proteome</keyword>
<dbReference type="AlphaFoldDB" id="A0A1M5CGQ8"/>
<dbReference type="Proteomes" id="UP000184048">
    <property type="component" value="Unassembled WGS sequence"/>
</dbReference>
<name>A0A1M5CGQ8_9BACT</name>
<protein>
    <submittedName>
        <fullName evidence="1">Uncharacterized protein</fullName>
    </submittedName>
</protein>
<evidence type="ECO:0000313" key="1">
    <source>
        <dbReference type="EMBL" id="SHF53945.1"/>
    </source>
</evidence>
<dbReference type="EMBL" id="FQUU01000012">
    <property type="protein sequence ID" value="SHF53945.1"/>
    <property type="molecule type" value="Genomic_DNA"/>
</dbReference>